<proteinExistence type="predicted"/>
<keyword evidence="2" id="KW-1185">Reference proteome</keyword>
<sequence length="138" mass="15554">MDNLNTSRYVSLIDLEGIITSAEGISTSPSCKKITRSSTSFQLPSTLAVVKMKDPLVEFAAREYLRRSIVIYGCELNDVGHAADNNYAHAESSGRYRSSFRNYLGSWKTSFRRLVSRSRARTIECLQFFCLPASRGKR</sequence>
<reference evidence="1" key="1">
    <citation type="submission" date="2024-02" db="EMBL/GenBank/DDBJ databases">
        <authorList>
            <consortium name="ELIXIR-Norway"/>
            <consortium name="Elixir Norway"/>
        </authorList>
    </citation>
    <scope>NUCLEOTIDE SEQUENCE</scope>
</reference>
<evidence type="ECO:0000313" key="2">
    <source>
        <dbReference type="Proteomes" id="UP001497512"/>
    </source>
</evidence>
<name>A0ABP0TT35_9BRYO</name>
<dbReference type="Proteomes" id="UP001497512">
    <property type="component" value="Chromosome 14"/>
</dbReference>
<organism evidence="1 2">
    <name type="scientific">Sphagnum troendelagicum</name>
    <dbReference type="NCBI Taxonomy" id="128251"/>
    <lineage>
        <taxon>Eukaryota</taxon>
        <taxon>Viridiplantae</taxon>
        <taxon>Streptophyta</taxon>
        <taxon>Embryophyta</taxon>
        <taxon>Bryophyta</taxon>
        <taxon>Sphagnophytina</taxon>
        <taxon>Sphagnopsida</taxon>
        <taxon>Sphagnales</taxon>
        <taxon>Sphagnaceae</taxon>
        <taxon>Sphagnum</taxon>
    </lineage>
</organism>
<protein>
    <submittedName>
        <fullName evidence="1">Uncharacterized protein</fullName>
    </submittedName>
</protein>
<accession>A0ABP0TT35</accession>
<gene>
    <name evidence="1" type="ORF">CSSPTR1EN2_LOCUS7343</name>
</gene>
<dbReference type="EMBL" id="OZ019906">
    <property type="protein sequence ID" value="CAK9204352.1"/>
    <property type="molecule type" value="Genomic_DNA"/>
</dbReference>
<evidence type="ECO:0000313" key="1">
    <source>
        <dbReference type="EMBL" id="CAK9204352.1"/>
    </source>
</evidence>